<evidence type="ECO:0000256" key="2">
    <source>
        <dbReference type="ARBA" id="ARBA00023239"/>
    </source>
</evidence>
<organism evidence="3 4">
    <name type="scientific">[Mycobacterium] burgundiense</name>
    <dbReference type="NCBI Taxonomy" id="3064286"/>
    <lineage>
        <taxon>Bacteria</taxon>
        <taxon>Bacillati</taxon>
        <taxon>Actinomycetota</taxon>
        <taxon>Actinomycetes</taxon>
        <taxon>Mycobacteriales</taxon>
        <taxon>Mycobacteriaceae</taxon>
        <taxon>Mycolicibacterium</taxon>
    </lineage>
</organism>
<evidence type="ECO:0000313" key="3">
    <source>
        <dbReference type="EMBL" id="CAJ1509800.1"/>
    </source>
</evidence>
<proteinExistence type="predicted"/>
<keyword evidence="4" id="KW-1185">Reference proteome</keyword>
<dbReference type="InterPro" id="IPR050963">
    <property type="entry name" value="Sirohydro_Cobaltochel/CbiX"/>
</dbReference>
<dbReference type="Pfam" id="PF01903">
    <property type="entry name" value="CbiX"/>
    <property type="match status" value="2"/>
</dbReference>
<name>A0ABM9M3V1_9MYCO</name>
<sequence>MVLVAHGTRKPGGVSMIGELAERVGAALARPVRVAFVDVLGPTPSEVLRSLGGAPAIVVPAFLSSGYHVRSDLPDHIAASAHPAVTVTPALGPDPQMVRVVTDRLLESGWRPGDSVVLAAAGTSDRGAQRDLRITATLLSAALGNRVELAYAATGEPRVPQAVRRLRAAGARRVVIASYLLADGLFQDRLRGAGADLVTAPVGLHPGTVRLVTARFRRAVLPVLSGAVVGRPLPRGTTPLVEPAESIVARPLPRGTTPLVEPAGA</sequence>
<dbReference type="CDD" id="cd03416">
    <property type="entry name" value="CbiX_SirB_N"/>
    <property type="match status" value="1"/>
</dbReference>
<dbReference type="PANTHER" id="PTHR33542">
    <property type="entry name" value="SIROHYDROCHLORIN FERROCHELATASE, CHLOROPLASTIC"/>
    <property type="match status" value="1"/>
</dbReference>
<keyword evidence="2" id="KW-0456">Lyase</keyword>
<dbReference type="EMBL" id="OY726397">
    <property type="protein sequence ID" value="CAJ1509800.1"/>
    <property type="molecule type" value="Genomic_DNA"/>
</dbReference>
<dbReference type="InterPro" id="IPR002762">
    <property type="entry name" value="CbiX-like"/>
</dbReference>
<gene>
    <name evidence="3" type="ORF">MU0053_004305</name>
</gene>
<protein>
    <submittedName>
        <fullName evidence="3">Sirohydrochlorin chelatase</fullName>
    </submittedName>
</protein>
<dbReference type="Gene3D" id="3.40.50.1400">
    <property type="match status" value="2"/>
</dbReference>
<dbReference type="Proteomes" id="UP001190465">
    <property type="component" value="Chromosome"/>
</dbReference>
<accession>A0ABM9M3V1</accession>
<reference evidence="3 4" key="1">
    <citation type="submission" date="2023-08" db="EMBL/GenBank/DDBJ databases">
        <authorList>
            <person name="Folkvardsen B D."/>
            <person name="Norman A."/>
        </authorList>
    </citation>
    <scope>NUCLEOTIDE SEQUENCE [LARGE SCALE GENOMIC DNA]</scope>
    <source>
        <strain evidence="3 4">Mu0053</strain>
    </source>
</reference>
<evidence type="ECO:0000256" key="1">
    <source>
        <dbReference type="ARBA" id="ARBA00022723"/>
    </source>
</evidence>
<dbReference type="SUPFAM" id="SSF53800">
    <property type="entry name" value="Chelatase"/>
    <property type="match status" value="1"/>
</dbReference>
<evidence type="ECO:0000313" key="4">
    <source>
        <dbReference type="Proteomes" id="UP001190465"/>
    </source>
</evidence>
<keyword evidence="1" id="KW-0479">Metal-binding</keyword>
<dbReference type="PANTHER" id="PTHR33542:SF5">
    <property type="entry name" value="FERROCHELATASE CHE1"/>
    <property type="match status" value="1"/>
</dbReference>